<dbReference type="GO" id="GO:0046872">
    <property type="term" value="F:metal ion binding"/>
    <property type="evidence" value="ECO:0007669"/>
    <property type="project" value="UniProtKB-KW"/>
</dbReference>
<evidence type="ECO:0000313" key="10">
    <source>
        <dbReference type="EMBL" id="WJW66447.1"/>
    </source>
</evidence>
<name>A0A8T7M1G7_9CHLR</name>
<comment type="cofactor">
    <cofactor evidence="6">
        <name>[2Fe-2S] cluster</name>
        <dbReference type="ChEBI" id="CHEBI:190135"/>
    </cofactor>
</comment>
<dbReference type="RefSeq" id="WP_341468333.1">
    <property type="nucleotide sequence ID" value="NZ_CP128399.1"/>
</dbReference>
<reference evidence="9 11" key="1">
    <citation type="submission" date="2020-06" db="EMBL/GenBank/DDBJ databases">
        <title>Anoxygenic phototrophic Chloroflexota member uses a Type I reaction center.</title>
        <authorList>
            <person name="Tsuji J.M."/>
            <person name="Shaw N.A."/>
            <person name="Nagashima S."/>
            <person name="Venkiteswaran J."/>
            <person name="Schiff S.L."/>
            <person name="Hanada S."/>
            <person name="Tank M."/>
            <person name="Neufeld J.D."/>
        </authorList>
    </citation>
    <scope>NUCLEOTIDE SEQUENCE [LARGE SCALE GENOMIC DNA]</scope>
    <source>
        <strain evidence="9">L227-S17</strain>
    </source>
</reference>
<dbReference type="SUPFAM" id="SSF50022">
    <property type="entry name" value="ISP domain"/>
    <property type="match status" value="1"/>
</dbReference>
<dbReference type="GO" id="GO:0004497">
    <property type="term" value="F:monooxygenase activity"/>
    <property type="evidence" value="ECO:0007669"/>
    <property type="project" value="UniProtKB-ARBA"/>
</dbReference>
<keyword evidence="2" id="KW-0479">Metal-binding</keyword>
<evidence type="ECO:0000256" key="4">
    <source>
        <dbReference type="ARBA" id="ARBA00023014"/>
    </source>
</evidence>
<dbReference type="InterPro" id="IPR017941">
    <property type="entry name" value="Rieske_2Fe-2S"/>
</dbReference>
<keyword evidence="3" id="KW-0408">Iron</keyword>
<evidence type="ECO:0000256" key="6">
    <source>
        <dbReference type="ARBA" id="ARBA00034078"/>
    </source>
</evidence>
<dbReference type="PANTHER" id="PTHR10134">
    <property type="entry name" value="CYTOCHROME B-C1 COMPLEX SUBUNIT RIESKE, MITOCHONDRIAL"/>
    <property type="match status" value="1"/>
</dbReference>
<proteinExistence type="predicted"/>
<keyword evidence="7" id="KW-0812">Transmembrane</keyword>
<dbReference type="Pfam" id="PF00355">
    <property type="entry name" value="Rieske"/>
    <property type="match status" value="1"/>
</dbReference>
<dbReference type="GO" id="GO:0016020">
    <property type="term" value="C:membrane"/>
    <property type="evidence" value="ECO:0007669"/>
    <property type="project" value="InterPro"/>
</dbReference>
<dbReference type="AlphaFoldDB" id="A0A8T7M1G7"/>
<keyword evidence="4" id="KW-0411">Iron-sulfur</keyword>
<dbReference type="Proteomes" id="UP001431572">
    <property type="component" value="Chromosome 1"/>
</dbReference>
<dbReference type="GO" id="GO:0016705">
    <property type="term" value="F:oxidoreductase activity, acting on paired donors, with incorporation or reduction of molecular oxygen"/>
    <property type="evidence" value="ECO:0007669"/>
    <property type="project" value="UniProtKB-ARBA"/>
</dbReference>
<dbReference type="EMBL" id="CP128399">
    <property type="protein sequence ID" value="WJW66447.1"/>
    <property type="molecule type" value="Genomic_DNA"/>
</dbReference>
<evidence type="ECO:0000256" key="5">
    <source>
        <dbReference type="ARBA" id="ARBA00023157"/>
    </source>
</evidence>
<keyword evidence="1" id="KW-0001">2Fe-2S</keyword>
<evidence type="ECO:0000256" key="2">
    <source>
        <dbReference type="ARBA" id="ARBA00022723"/>
    </source>
</evidence>
<dbReference type="Proteomes" id="UP000521676">
    <property type="component" value="Unassembled WGS sequence"/>
</dbReference>
<dbReference type="GO" id="GO:0051537">
    <property type="term" value="F:2 iron, 2 sulfur cluster binding"/>
    <property type="evidence" value="ECO:0007669"/>
    <property type="project" value="UniProtKB-KW"/>
</dbReference>
<feature type="domain" description="Rieske" evidence="8">
    <location>
        <begin position="80"/>
        <end position="185"/>
    </location>
</feature>
<keyword evidence="7" id="KW-0472">Membrane</keyword>
<dbReference type="PROSITE" id="PS51296">
    <property type="entry name" value="RIESKE"/>
    <property type="match status" value="1"/>
</dbReference>
<evidence type="ECO:0000313" key="11">
    <source>
        <dbReference type="Proteomes" id="UP000521676"/>
    </source>
</evidence>
<evidence type="ECO:0000259" key="8">
    <source>
        <dbReference type="PROSITE" id="PS51296"/>
    </source>
</evidence>
<dbReference type="CDD" id="cd03467">
    <property type="entry name" value="Rieske"/>
    <property type="match status" value="1"/>
</dbReference>
<protein>
    <submittedName>
        <fullName evidence="9">Ubiquinol-cytochrome c reductase iron-sulfur subunit</fullName>
    </submittedName>
</protein>
<sequence>MAIIYKDGKPVVVTTPEQTGEDGGGYKPTPQELEEEAKITRRRFMRNSFLGTMTAFTIGGAATFLLFFWPKKVGTFGSKIALGAVTDYPEGTVTKISDGRLWLVHLRKEDGGGFMALYWKCVHLGCTVPWAPDESGTYEGKSYKGIFHCPCHGSLYIYSGQNFGGPAPRPLDYMAMTTTGGRVIVDTGKITRREKHNVSMQTQA</sequence>
<dbReference type="Gene3D" id="2.102.10.10">
    <property type="entry name" value="Rieske [2Fe-2S] iron-sulphur domain"/>
    <property type="match status" value="1"/>
</dbReference>
<reference evidence="10" key="2">
    <citation type="journal article" date="2024" name="Nature">
        <title>Anoxygenic phototroph of the Chloroflexota uses a type I reaction centre.</title>
        <authorList>
            <person name="Tsuji J.M."/>
            <person name="Shaw N.A."/>
            <person name="Nagashima S."/>
            <person name="Venkiteswaran J.J."/>
            <person name="Schiff S.L."/>
            <person name="Watanabe T."/>
            <person name="Fukui M."/>
            <person name="Hanada S."/>
            <person name="Tank M."/>
            <person name="Neufeld J.D."/>
        </authorList>
    </citation>
    <scope>NUCLEOTIDE SEQUENCE</scope>
    <source>
        <strain evidence="10">L227-S17</strain>
    </source>
</reference>
<keyword evidence="7" id="KW-1133">Transmembrane helix</keyword>
<evidence type="ECO:0000313" key="9">
    <source>
        <dbReference type="EMBL" id="NWJ44556.1"/>
    </source>
</evidence>
<feature type="transmembrane region" description="Helical" evidence="7">
    <location>
        <begin position="48"/>
        <end position="69"/>
    </location>
</feature>
<organism evidence="9 11">
    <name type="scientific">Candidatus Chlorohelix allophototropha</name>
    <dbReference type="NCBI Taxonomy" id="3003348"/>
    <lineage>
        <taxon>Bacteria</taxon>
        <taxon>Bacillati</taxon>
        <taxon>Chloroflexota</taxon>
        <taxon>Chloroflexia</taxon>
        <taxon>Candidatus Chloroheliales</taxon>
        <taxon>Candidatus Chloroheliaceae</taxon>
        <taxon>Candidatus Chlorohelix</taxon>
    </lineage>
</organism>
<dbReference type="PRINTS" id="PR00162">
    <property type="entry name" value="RIESKE"/>
</dbReference>
<keyword evidence="12" id="KW-1185">Reference proteome</keyword>
<evidence type="ECO:0000256" key="3">
    <source>
        <dbReference type="ARBA" id="ARBA00023004"/>
    </source>
</evidence>
<accession>A0A8T7M1G7</accession>
<dbReference type="InterPro" id="IPR036922">
    <property type="entry name" value="Rieske_2Fe-2S_sf"/>
</dbReference>
<evidence type="ECO:0000256" key="7">
    <source>
        <dbReference type="SAM" id="Phobius"/>
    </source>
</evidence>
<keyword evidence="5" id="KW-1015">Disulfide bond</keyword>
<gene>
    <name evidence="9" type="ORF">HXX08_01625</name>
    <name evidence="10" type="ORF">OZ401_002245</name>
</gene>
<dbReference type="InterPro" id="IPR005805">
    <property type="entry name" value="Rieske_Fe-S_prot_C"/>
</dbReference>
<evidence type="ECO:0000313" key="12">
    <source>
        <dbReference type="Proteomes" id="UP001431572"/>
    </source>
</evidence>
<dbReference type="EMBL" id="JACATZ010000001">
    <property type="protein sequence ID" value="NWJ44556.1"/>
    <property type="molecule type" value="Genomic_DNA"/>
</dbReference>
<evidence type="ECO:0000256" key="1">
    <source>
        <dbReference type="ARBA" id="ARBA00022714"/>
    </source>
</evidence>
<dbReference type="InterPro" id="IPR014349">
    <property type="entry name" value="Rieske_Fe-S_prot"/>
</dbReference>